<reference evidence="8 9" key="2">
    <citation type="journal article" date="2022" name="Mol. Biol. Evol.">
        <title>Comparative Genomics Reveals Insights into the Divergent Evolution of Astigmatic Mites and Household Pest Adaptations.</title>
        <authorList>
            <person name="Xiong Q."/>
            <person name="Wan A.T."/>
            <person name="Liu X."/>
            <person name="Fung C.S."/>
            <person name="Xiao X."/>
            <person name="Malainual N."/>
            <person name="Hou J."/>
            <person name="Wang L."/>
            <person name="Wang M."/>
            <person name="Yang K.Y."/>
            <person name="Cui Y."/>
            <person name="Leung E.L."/>
            <person name="Nong W."/>
            <person name="Shin S.K."/>
            <person name="Au S.W."/>
            <person name="Jeong K.Y."/>
            <person name="Chew F.T."/>
            <person name="Hui J.H."/>
            <person name="Leung T.F."/>
            <person name="Tungtrongchitr A."/>
            <person name="Zhong N."/>
            <person name="Liu Z."/>
            <person name="Tsui S.K."/>
        </authorList>
    </citation>
    <scope>NUCLEOTIDE SEQUENCE [LARGE SCALE GENOMIC DNA]</scope>
    <source>
        <strain evidence="8">Derp</strain>
    </source>
</reference>
<evidence type="ECO:0000313" key="8">
    <source>
        <dbReference type="EMBL" id="KAH9417906.1"/>
    </source>
</evidence>
<keyword evidence="4 6" id="KW-1133">Transmembrane helix</keyword>
<gene>
    <name evidence="8" type="primary">DRAM2_16</name>
    <name evidence="8" type="ORF">DERP_015286</name>
</gene>
<feature type="non-terminal residue" evidence="8">
    <location>
        <position position="1"/>
    </location>
</feature>
<keyword evidence="5 6" id="KW-0472">Membrane</keyword>
<comment type="subcellular location">
    <subcellularLocation>
        <location evidence="1">Endomembrane system</location>
        <topology evidence="1">Multi-pass membrane protein</topology>
    </subcellularLocation>
</comment>
<evidence type="ECO:0000259" key="7">
    <source>
        <dbReference type="Pfam" id="PF10277"/>
    </source>
</evidence>
<evidence type="ECO:0000313" key="9">
    <source>
        <dbReference type="Proteomes" id="UP000887458"/>
    </source>
</evidence>
<dbReference type="EMBL" id="NJHN03000069">
    <property type="protein sequence ID" value="KAH9417906.1"/>
    <property type="molecule type" value="Genomic_DNA"/>
</dbReference>
<feature type="transmembrane region" description="Helical" evidence="6">
    <location>
        <begin position="245"/>
        <end position="269"/>
    </location>
</feature>
<reference evidence="8 9" key="1">
    <citation type="journal article" date="2018" name="J. Allergy Clin. Immunol.">
        <title>High-quality assembly of Dermatophagoides pteronyssinus genome and transcriptome reveals a wide range of novel allergens.</title>
        <authorList>
            <person name="Liu X.Y."/>
            <person name="Yang K.Y."/>
            <person name="Wang M.Q."/>
            <person name="Kwok J.S."/>
            <person name="Zeng X."/>
            <person name="Yang Z."/>
            <person name="Xiao X.J."/>
            <person name="Lau C.P."/>
            <person name="Li Y."/>
            <person name="Huang Z.M."/>
            <person name="Ba J.G."/>
            <person name="Yim A.K."/>
            <person name="Ouyang C.Y."/>
            <person name="Ngai S.M."/>
            <person name="Chan T.F."/>
            <person name="Leung E.L."/>
            <person name="Liu L."/>
            <person name="Liu Z.G."/>
            <person name="Tsui S.K."/>
        </authorList>
    </citation>
    <scope>NUCLEOTIDE SEQUENCE [LARGE SCALE GENOMIC DNA]</scope>
    <source>
        <strain evidence="8">Derp</strain>
    </source>
</reference>
<feature type="transmembrane region" description="Helical" evidence="6">
    <location>
        <begin position="160"/>
        <end position="183"/>
    </location>
</feature>
<evidence type="ECO:0000256" key="2">
    <source>
        <dbReference type="ARBA" id="ARBA00006565"/>
    </source>
</evidence>
<protein>
    <submittedName>
        <fullName evidence="8">DNA damage-regulated autophagy modulator protein 2</fullName>
    </submittedName>
</protein>
<evidence type="ECO:0000256" key="5">
    <source>
        <dbReference type="ARBA" id="ARBA00023136"/>
    </source>
</evidence>
<dbReference type="PANTHER" id="PTHR21324">
    <property type="entry name" value="FASTING-INDUCIBLE INTEGRAL MEMBRANE PROTEIN TM6P1-RELATED"/>
    <property type="match status" value="1"/>
</dbReference>
<dbReference type="Pfam" id="PF10277">
    <property type="entry name" value="Frag1"/>
    <property type="match status" value="1"/>
</dbReference>
<evidence type="ECO:0000256" key="4">
    <source>
        <dbReference type="ARBA" id="ARBA00022989"/>
    </source>
</evidence>
<sequence length="285" mass="33527">YFVDLKKFSNVTKTEIKQKFYMFVKANLRLFPLMIAILLPILIWLPYLLNNMIDDNGEHDFRLIPFHGDTSNGSPSSNIFSTLFDFISVLIIITAWIRYKQVKTCLKELNILHNNHIHNERLRNFNFFSLSLALMVATGGCLMGNFSFNENTLTFYVHTIGGFLFFHALLWYMLIQTYLAWILNQDPHSKESVPISMIITTGIGFASIILFSIFSIIVSLISTNIDTIQNIHERYYQSANDKHYYWYNQISAISEWIYLHSLIPFYLCLWRRIGHFKNDWNQISF</sequence>
<evidence type="ECO:0000256" key="3">
    <source>
        <dbReference type="ARBA" id="ARBA00022692"/>
    </source>
</evidence>
<proteinExistence type="inferred from homology"/>
<keyword evidence="9" id="KW-1185">Reference proteome</keyword>
<evidence type="ECO:0000256" key="1">
    <source>
        <dbReference type="ARBA" id="ARBA00004127"/>
    </source>
</evidence>
<feature type="transmembrane region" description="Helical" evidence="6">
    <location>
        <begin position="79"/>
        <end position="97"/>
    </location>
</feature>
<comment type="caution">
    <text evidence="8">The sequence shown here is derived from an EMBL/GenBank/DDBJ whole genome shotgun (WGS) entry which is preliminary data.</text>
</comment>
<dbReference type="InterPro" id="IPR050911">
    <property type="entry name" value="DRAM/TMEM150_Autophagy_Mod"/>
</dbReference>
<dbReference type="Proteomes" id="UP000887458">
    <property type="component" value="Unassembled WGS sequence"/>
</dbReference>
<evidence type="ECO:0000256" key="6">
    <source>
        <dbReference type="SAM" id="Phobius"/>
    </source>
</evidence>
<keyword evidence="3 6" id="KW-0812">Transmembrane</keyword>
<dbReference type="PANTHER" id="PTHR21324:SF2">
    <property type="entry name" value="EG:22E5.9 PROTEIN"/>
    <property type="match status" value="1"/>
</dbReference>
<dbReference type="InterPro" id="IPR019402">
    <property type="entry name" value="CWH43_N"/>
</dbReference>
<feature type="transmembrane region" description="Helical" evidence="6">
    <location>
        <begin position="30"/>
        <end position="49"/>
    </location>
</feature>
<organism evidence="8 9">
    <name type="scientific">Dermatophagoides pteronyssinus</name>
    <name type="common">European house dust mite</name>
    <dbReference type="NCBI Taxonomy" id="6956"/>
    <lineage>
        <taxon>Eukaryota</taxon>
        <taxon>Metazoa</taxon>
        <taxon>Ecdysozoa</taxon>
        <taxon>Arthropoda</taxon>
        <taxon>Chelicerata</taxon>
        <taxon>Arachnida</taxon>
        <taxon>Acari</taxon>
        <taxon>Acariformes</taxon>
        <taxon>Sarcoptiformes</taxon>
        <taxon>Astigmata</taxon>
        <taxon>Psoroptidia</taxon>
        <taxon>Analgoidea</taxon>
        <taxon>Pyroglyphidae</taxon>
        <taxon>Dermatophagoidinae</taxon>
        <taxon>Dermatophagoides</taxon>
    </lineage>
</organism>
<comment type="similarity">
    <text evidence="2">Belongs to the DRAM/TMEM150 family.</text>
</comment>
<accession>A0ABQ8J5U7</accession>
<feature type="transmembrane region" description="Helical" evidence="6">
    <location>
        <begin position="195"/>
        <end position="225"/>
    </location>
</feature>
<name>A0ABQ8J5U7_DERPT</name>
<feature type="transmembrane region" description="Helical" evidence="6">
    <location>
        <begin position="127"/>
        <end position="148"/>
    </location>
</feature>
<feature type="domain" description="CWH43-like N-terminal" evidence="7">
    <location>
        <begin position="59"/>
        <end position="270"/>
    </location>
</feature>